<proteinExistence type="predicted"/>
<keyword evidence="2" id="KW-1185">Reference proteome</keyword>
<dbReference type="STRING" id="307486.GCA_000807215_00801"/>
<accession>A0A554X686</accession>
<evidence type="ECO:0000313" key="1">
    <source>
        <dbReference type="EMBL" id="TSE31342.1"/>
    </source>
</evidence>
<dbReference type="EMBL" id="VJOM01000015">
    <property type="protein sequence ID" value="TSE31342.1"/>
    <property type="molecule type" value="Genomic_DNA"/>
</dbReference>
<comment type="caution">
    <text evidence="1">The sequence shown here is derived from an EMBL/GenBank/DDBJ whole genome shotgun (WGS) entry which is preliminary data.</text>
</comment>
<name>A0A554X686_9BURK</name>
<dbReference type="RefSeq" id="WP_052231444.1">
    <property type="nucleotide sequence ID" value="NZ_CP083911.1"/>
</dbReference>
<dbReference type="OrthoDB" id="9787738at2"/>
<dbReference type="Proteomes" id="UP000317763">
    <property type="component" value="Unassembled WGS sequence"/>
</dbReference>
<sequence>MPLTKLGIALSKLDVVVDVPEDVQLLGIPKGPINLQRLIYWHVCKMYYRPEYSLDEMSHVNFDWFAPAYCHRQSPEEVRKWCEEVGLDVRSMKVEEAGITTEAVRTV</sequence>
<protein>
    <submittedName>
        <fullName evidence="1">Uncharacterized protein</fullName>
    </submittedName>
</protein>
<dbReference type="AlphaFoldDB" id="A0A554X686"/>
<organism evidence="1 2">
    <name type="scientific">Tepidimonas taiwanensis</name>
    <dbReference type="NCBI Taxonomy" id="307486"/>
    <lineage>
        <taxon>Bacteria</taxon>
        <taxon>Pseudomonadati</taxon>
        <taxon>Pseudomonadota</taxon>
        <taxon>Betaproteobacteria</taxon>
        <taxon>Burkholderiales</taxon>
        <taxon>Tepidimonas</taxon>
    </lineage>
</organism>
<evidence type="ECO:0000313" key="2">
    <source>
        <dbReference type="Proteomes" id="UP000317763"/>
    </source>
</evidence>
<reference evidence="1 2" key="1">
    <citation type="submission" date="2019-07" db="EMBL/GenBank/DDBJ databases">
        <title>Tepidimonas taiwanensis I1-1 draft genome.</title>
        <authorList>
            <person name="Da Costa M.S."/>
            <person name="Froufe H.J.C."/>
            <person name="Egas C."/>
            <person name="Albuquerque L."/>
        </authorList>
    </citation>
    <scope>NUCLEOTIDE SEQUENCE [LARGE SCALE GENOMIC DNA]</scope>
    <source>
        <strain evidence="1 2">I1-1</strain>
    </source>
</reference>
<gene>
    <name evidence="1" type="ORF">Ttaiw_01516</name>
</gene>